<evidence type="ECO:0000313" key="2">
    <source>
        <dbReference type="EMBL" id="BBD07978.1"/>
    </source>
</evidence>
<dbReference type="AlphaFoldDB" id="A0A2Z6AXP0"/>
<evidence type="ECO:0000313" key="3">
    <source>
        <dbReference type="Proteomes" id="UP000269883"/>
    </source>
</evidence>
<feature type="compositionally biased region" description="Basic and acidic residues" evidence="1">
    <location>
        <begin position="38"/>
        <end position="85"/>
    </location>
</feature>
<keyword evidence="3" id="KW-1185">Reference proteome</keyword>
<dbReference type="KEGG" id="dfl:DFE_1252"/>
<protein>
    <submittedName>
        <fullName evidence="2">Uncharacterized protein</fullName>
    </submittedName>
</protein>
<gene>
    <name evidence="2" type="ORF">DFE_1252</name>
</gene>
<dbReference type="Proteomes" id="UP000269883">
    <property type="component" value="Chromosome"/>
</dbReference>
<dbReference type="EMBL" id="AP017378">
    <property type="protein sequence ID" value="BBD07978.1"/>
    <property type="molecule type" value="Genomic_DNA"/>
</dbReference>
<proteinExistence type="predicted"/>
<feature type="region of interest" description="Disordered" evidence="1">
    <location>
        <begin position="25"/>
        <end position="107"/>
    </location>
</feature>
<dbReference type="OrthoDB" id="5459891at2"/>
<name>A0A2Z6AXP0_9BACT</name>
<reference evidence="2 3" key="1">
    <citation type="journal article" date="2018" name="Sci. Adv.">
        <title>Multi-heme cytochromes provide a pathway for survival in energy-limited environments.</title>
        <authorList>
            <person name="Deng X."/>
            <person name="Dohmae N."/>
            <person name="Nealson K.H."/>
            <person name="Hashimoto K."/>
            <person name="Okamoto A."/>
        </authorList>
    </citation>
    <scope>NUCLEOTIDE SEQUENCE [LARGE SCALE GENOMIC DNA]</scope>
    <source>
        <strain evidence="2 3">IS5</strain>
    </source>
</reference>
<accession>A0A2Z6AXP0</accession>
<sequence>MSTTINLPVLLAQLPHLAKVASVQQQGPKTQAEFAEQLSREQSERAKDQVQKTKEQDKTTVTGDQERQEAQQRKASDKREQKPEEESQEEETLVKSPWAGNIINLKI</sequence>
<organism evidence="2 3">
    <name type="scientific">Desulfovibrio ferrophilus</name>
    <dbReference type="NCBI Taxonomy" id="241368"/>
    <lineage>
        <taxon>Bacteria</taxon>
        <taxon>Pseudomonadati</taxon>
        <taxon>Thermodesulfobacteriota</taxon>
        <taxon>Desulfovibrionia</taxon>
        <taxon>Desulfovibrionales</taxon>
        <taxon>Desulfovibrionaceae</taxon>
        <taxon>Desulfovibrio</taxon>
    </lineage>
</organism>
<dbReference type="RefSeq" id="WP_126377701.1">
    <property type="nucleotide sequence ID" value="NZ_AP017378.1"/>
</dbReference>
<evidence type="ECO:0000256" key="1">
    <source>
        <dbReference type="SAM" id="MobiDB-lite"/>
    </source>
</evidence>